<dbReference type="Gene3D" id="1.20.1720.10">
    <property type="entry name" value="Multidrug resistance protein D"/>
    <property type="match status" value="1"/>
</dbReference>
<organism evidence="11 12">
    <name type="scientific">Speluncibacter jeojiensis</name>
    <dbReference type="NCBI Taxonomy" id="2710754"/>
    <lineage>
        <taxon>Bacteria</taxon>
        <taxon>Bacillati</taxon>
        <taxon>Actinomycetota</taxon>
        <taxon>Actinomycetes</taxon>
        <taxon>Mycobacteriales</taxon>
        <taxon>Speluncibacteraceae</taxon>
        <taxon>Speluncibacter</taxon>
    </lineage>
</organism>
<dbReference type="NCBIfam" id="TIGR00710">
    <property type="entry name" value="efflux_Bcr_CflA"/>
    <property type="match status" value="1"/>
</dbReference>
<feature type="transmembrane region" description="Helical" evidence="9">
    <location>
        <begin position="377"/>
        <end position="398"/>
    </location>
</feature>
<keyword evidence="4" id="KW-0813">Transport</keyword>
<evidence type="ECO:0000256" key="5">
    <source>
        <dbReference type="ARBA" id="ARBA00022475"/>
    </source>
</evidence>
<feature type="transmembrane region" description="Helical" evidence="9">
    <location>
        <begin position="50"/>
        <end position="69"/>
    </location>
</feature>
<evidence type="ECO:0000256" key="7">
    <source>
        <dbReference type="ARBA" id="ARBA00022989"/>
    </source>
</evidence>
<dbReference type="InterPro" id="IPR011701">
    <property type="entry name" value="MFS"/>
</dbReference>
<dbReference type="GO" id="GO:1990961">
    <property type="term" value="P:xenobiotic detoxification by transmembrane export across the plasma membrane"/>
    <property type="evidence" value="ECO:0007669"/>
    <property type="project" value="InterPro"/>
</dbReference>
<comment type="similarity">
    <text evidence="2">Belongs to the major facilitator superfamily. Bcr/CmlA family.</text>
</comment>
<evidence type="ECO:0000313" key="12">
    <source>
        <dbReference type="Proteomes" id="UP001152755"/>
    </source>
</evidence>
<evidence type="ECO:0000256" key="8">
    <source>
        <dbReference type="ARBA" id="ARBA00023136"/>
    </source>
</evidence>
<dbReference type="SUPFAM" id="SSF103473">
    <property type="entry name" value="MFS general substrate transporter"/>
    <property type="match status" value="1"/>
</dbReference>
<feature type="transmembrane region" description="Helical" evidence="9">
    <location>
        <begin position="285"/>
        <end position="304"/>
    </location>
</feature>
<dbReference type="EMBL" id="JANRHA010000021">
    <property type="protein sequence ID" value="MDG3017007.1"/>
    <property type="molecule type" value="Genomic_DNA"/>
</dbReference>
<evidence type="ECO:0000256" key="9">
    <source>
        <dbReference type="SAM" id="Phobius"/>
    </source>
</evidence>
<feature type="transmembrane region" description="Helical" evidence="9">
    <location>
        <begin position="310"/>
        <end position="328"/>
    </location>
</feature>
<evidence type="ECO:0000259" key="10">
    <source>
        <dbReference type="PROSITE" id="PS50850"/>
    </source>
</evidence>
<evidence type="ECO:0000256" key="6">
    <source>
        <dbReference type="ARBA" id="ARBA00022692"/>
    </source>
</evidence>
<comment type="subcellular location">
    <subcellularLocation>
        <location evidence="1">Cell membrane</location>
        <topology evidence="1">Multi-pass membrane protein</topology>
    </subcellularLocation>
</comment>
<dbReference type="RefSeq" id="WP_332520770.1">
    <property type="nucleotide sequence ID" value="NZ_JANRHA010000021.1"/>
</dbReference>
<feature type="transmembrane region" description="Helical" evidence="9">
    <location>
        <begin position="169"/>
        <end position="189"/>
    </location>
</feature>
<evidence type="ECO:0000256" key="4">
    <source>
        <dbReference type="ARBA" id="ARBA00022448"/>
    </source>
</evidence>
<comment type="similarity">
    <text evidence="3">Belongs to the major facilitator superfamily. TCR/Tet family.</text>
</comment>
<evidence type="ECO:0000256" key="3">
    <source>
        <dbReference type="ARBA" id="ARBA00007520"/>
    </source>
</evidence>
<dbReference type="PROSITE" id="PS00216">
    <property type="entry name" value="SUGAR_TRANSPORT_1"/>
    <property type="match status" value="1"/>
</dbReference>
<dbReference type="PROSITE" id="PS50850">
    <property type="entry name" value="MFS"/>
    <property type="match status" value="1"/>
</dbReference>
<feature type="transmembrane region" description="Helical" evidence="9">
    <location>
        <begin position="81"/>
        <end position="100"/>
    </location>
</feature>
<dbReference type="InterPro" id="IPR020846">
    <property type="entry name" value="MFS_dom"/>
</dbReference>
<feature type="transmembrane region" description="Helical" evidence="9">
    <location>
        <begin position="254"/>
        <end position="273"/>
    </location>
</feature>
<comment type="caution">
    <text evidence="11">The sequence shown here is derived from an EMBL/GenBank/DDBJ whole genome shotgun (WGS) entry which is preliminary data.</text>
</comment>
<feature type="transmembrane region" description="Helical" evidence="9">
    <location>
        <begin position="139"/>
        <end position="163"/>
    </location>
</feature>
<feature type="transmembrane region" description="Helical" evidence="9">
    <location>
        <begin position="12"/>
        <end position="30"/>
    </location>
</feature>
<keyword evidence="6 9" id="KW-0812">Transmembrane</keyword>
<dbReference type="InterPro" id="IPR004812">
    <property type="entry name" value="Efflux_drug-R_Bcr/CmlA"/>
</dbReference>
<feature type="domain" description="Major facilitator superfamily (MFS) profile" evidence="10">
    <location>
        <begin position="15"/>
        <end position="399"/>
    </location>
</feature>
<name>A0A9X4M6P6_9ACTN</name>
<gene>
    <name evidence="11" type="ORF">NVS88_20850</name>
</gene>
<feature type="transmembrane region" description="Helical" evidence="9">
    <location>
        <begin position="218"/>
        <end position="242"/>
    </location>
</feature>
<feature type="transmembrane region" description="Helical" evidence="9">
    <location>
        <begin position="106"/>
        <end position="127"/>
    </location>
</feature>
<dbReference type="InterPro" id="IPR001958">
    <property type="entry name" value="Tet-R_TetA/multi-R_MdtG-like"/>
</dbReference>
<feature type="transmembrane region" description="Helical" evidence="9">
    <location>
        <begin position="340"/>
        <end position="365"/>
    </location>
</feature>
<accession>A0A9X4M6P6</accession>
<reference evidence="11" key="1">
    <citation type="submission" date="2022-08" db="EMBL/GenBank/DDBJ databases">
        <title>Genome analysis of Corynebacteriales strain.</title>
        <authorList>
            <person name="Lee S.D."/>
        </authorList>
    </citation>
    <scope>NUCLEOTIDE SEQUENCE</scope>
    <source>
        <strain evidence="11">D3-21</strain>
    </source>
</reference>
<keyword evidence="7 9" id="KW-1133">Transmembrane helix</keyword>
<evidence type="ECO:0000313" key="11">
    <source>
        <dbReference type="EMBL" id="MDG3017007.1"/>
    </source>
</evidence>
<evidence type="ECO:0000256" key="2">
    <source>
        <dbReference type="ARBA" id="ARBA00006236"/>
    </source>
</evidence>
<dbReference type="GO" id="GO:0005886">
    <property type="term" value="C:plasma membrane"/>
    <property type="evidence" value="ECO:0007669"/>
    <property type="project" value="UniProtKB-SubCell"/>
</dbReference>
<sequence>MTTTTATQVMSLRRSILVLGTLEVFGPLSMDLYMPSLPDLARDLGTSDALSQATMSASMIGLGLGQLIAGPLSDRLGRRPPLLVGVALFSVLSLLCAAAPDIEVLLAVRFLQGLAGSAGIVMALTVARDLFDGVELSRLLSMLALVAALAPILAPVIGGQLAAVMSWRGIFVVLAGFGAAIFLIGATLLRETLPPERRHGGGVATTVGQFGTVLRDRAFVAILAALVFGGITFFTYLASISFVVQGEHHLSPQAFSVIFAANSVASVLGAQLNRALVRRAGPLRMYVVAAGATAAAALALLAFAVGGSGLAPVLVTLAVLLACSGMSSPNSSVLALDSHAAHAGTAAALLGMATFVAGPLVAPLVSVGGATTMTMSVTMAVSSVIAAAIAWGVVVPAVRRRDAVRAAETVAVVTEPAAYT</sequence>
<proteinExistence type="inferred from homology"/>
<dbReference type="Pfam" id="PF07690">
    <property type="entry name" value="MFS_1"/>
    <property type="match status" value="1"/>
</dbReference>
<dbReference type="PRINTS" id="PR01035">
    <property type="entry name" value="TCRTETA"/>
</dbReference>
<keyword evidence="5" id="KW-1003">Cell membrane</keyword>
<dbReference type="PANTHER" id="PTHR23502">
    <property type="entry name" value="MAJOR FACILITATOR SUPERFAMILY"/>
    <property type="match status" value="1"/>
</dbReference>
<dbReference type="InterPro" id="IPR036259">
    <property type="entry name" value="MFS_trans_sf"/>
</dbReference>
<keyword evidence="8 9" id="KW-0472">Membrane</keyword>
<dbReference type="CDD" id="cd17320">
    <property type="entry name" value="MFS_MdfA_MDR_like"/>
    <property type="match status" value="1"/>
</dbReference>
<dbReference type="GO" id="GO:0042910">
    <property type="term" value="F:xenobiotic transmembrane transporter activity"/>
    <property type="evidence" value="ECO:0007669"/>
    <property type="project" value="InterPro"/>
</dbReference>
<protein>
    <submittedName>
        <fullName evidence="11">Multidrug effflux MFS transporter</fullName>
    </submittedName>
</protein>
<dbReference type="AlphaFoldDB" id="A0A9X4M6P6"/>
<dbReference type="InterPro" id="IPR005829">
    <property type="entry name" value="Sugar_transporter_CS"/>
</dbReference>
<dbReference type="PANTHER" id="PTHR23502:SF132">
    <property type="entry name" value="POLYAMINE TRANSPORTER 2-RELATED"/>
    <property type="match status" value="1"/>
</dbReference>
<dbReference type="Proteomes" id="UP001152755">
    <property type="component" value="Unassembled WGS sequence"/>
</dbReference>
<keyword evidence="12" id="KW-1185">Reference proteome</keyword>
<evidence type="ECO:0000256" key="1">
    <source>
        <dbReference type="ARBA" id="ARBA00004651"/>
    </source>
</evidence>